<dbReference type="SUPFAM" id="SSF51219">
    <property type="entry name" value="TRAP-like"/>
    <property type="match status" value="1"/>
</dbReference>
<comment type="caution">
    <text evidence="1">The sequence shown here is derived from an EMBL/GenBank/DDBJ whole genome shotgun (WGS) entry which is preliminary data.</text>
</comment>
<dbReference type="RefSeq" id="WP_153823227.1">
    <property type="nucleotide sequence ID" value="NZ_WJIE01000011.1"/>
</dbReference>
<keyword evidence="2" id="KW-1185">Reference proteome</keyword>
<evidence type="ECO:0000313" key="1">
    <source>
        <dbReference type="EMBL" id="MRG96426.1"/>
    </source>
</evidence>
<dbReference type="AlphaFoldDB" id="A0A6N7PZV9"/>
<sequence length="222" mass="23439">MQVNLLYRPSQALAQCWLQNGESVVAESGAMVGMSTNVQMQTQSGGLMKGLKRLFGGESFFRNTFTAQGGQGEVLFATPLCGDMAVLEAGHKQWCIQNSAYVASSPSVDVKTKTGGFKGMFSGAGLFLLETSGMGQVVIGTFGALEQVQVDGSMVIDTGHLAAWESTLQYKVGKSGSGWIASFLSGEGLVCHFEGQGTVYLQSRNAAEYGSTIGALLPPRQQ</sequence>
<dbReference type="Gene3D" id="3.60.160.10">
    <property type="entry name" value="Mitochondrial biogenesis AIM24"/>
    <property type="match status" value="1"/>
</dbReference>
<dbReference type="InterPro" id="IPR016031">
    <property type="entry name" value="Trp_RNA-bd_attenuator-like_dom"/>
</dbReference>
<dbReference type="InterPro" id="IPR002838">
    <property type="entry name" value="AIM24"/>
</dbReference>
<accession>A0A6N7PZV9</accession>
<organism evidence="1 2">
    <name type="scientific">Polyangium spumosum</name>
    <dbReference type="NCBI Taxonomy" id="889282"/>
    <lineage>
        <taxon>Bacteria</taxon>
        <taxon>Pseudomonadati</taxon>
        <taxon>Myxococcota</taxon>
        <taxon>Polyangia</taxon>
        <taxon>Polyangiales</taxon>
        <taxon>Polyangiaceae</taxon>
        <taxon>Polyangium</taxon>
    </lineage>
</organism>
<gene>
    <name evidence="1" type="ORF">GF068_31555</name>
</gene>
<dbReference type="EMBL" id="WJIE01000011">
    <property type="protein sequence ID" value="MRG96426.1"/>
    <property type="molecule type" value="Genomic_DNA"/>
</dbReference>
<dbReference type="InterPro" id="IPR036983">
    <property type="entry name" value="AIM24_sf"/>
</dbReference>
<evidence type="ECO:0000313" key="2">
    <source>
        <dbReference type="Proteomes" id="UP000440224"/>
    </source>
</evidence>
<dbReference type="NCBIfam" id="TIGR00266">
    <property type="entry name" value="TIGR00266 family protein"/>
    <property type="match status" value="1"/>
</dbReference>
<reference evidence="1 2" key="1">
    <citation type="submission" date="2019-10" db="EMBL/GenBank/DDBJ databases">
        <title>A soil myxobacterium in the family Polyangiaceae.</title>
        <authorList>
            <person name="Li Y."/>
            <person name="Wang J."/>
        </authorList>
    </citation>
    <scope>NUCLEOTIDE SEQUENCE [LARGE SCALE GENOMIC DNA]</scope>
    <source>
        <strain evidence="1 2">DSM 14734</strain>
    </source>
</reference>
<name>A0A6N7PZV9_9BACT</name>
<protein>
    <submittedName>
        <fullName evidence="1">TIGR00266 family protein</fullName>
    </submittedName>
</protein>
<dbReference type="Pfam" id="PF01987">
    <property type="entry name" value="AIM24"/>
    <property type="match status" value="1"/>
</dbReference>
<proteinExistence type="predicted"/>
<dbReference type="Proteomes" id="UP000440224">
    <property type="component" value="Unassembled WGS sequence"/>
</dbReference>
<dbReference type="OrthoDB" id="9779518at2"/>
<dbReference type="PANTHER" id="PTHR43657">
    <property type="entry name" value="TRYPTOPHAN RNA-BINDING ATTENUATOR PROTEIN-LIKE PROTEIN"/>
    <property type="match status" value="1"/>
</dbReference>
<dbReference type="PANTHER" id="PTHR43657:SF1">
    <property type="entry name" value="ALTERED INHERITANCE OF MITOCHONDRIA PROTEIN 24, MITOCHONDRIAL"/>
    <property type="match status" value="1"/>
</dbReference>